<dbReference type="Proteomes" id="UP001497623">
    <property type="component" value="Unassembled WGS sequence"/>
</dbReference>
<organism evidence="5 6">
    <name type="scientific">Meganyctiphanes norvegica</name>
    <name type="common">Northern krill</name>
    <name type="synonym">Thysanopoda norvegica</name>
    <dbReference type="NCBI Taxonomy" id="48144"/>
    <lineage>
        <taxon>Eukaryota</taxon>
        <taxon>Metazoa</taxon>
        <taxon>Ecdysozoa</taxon>
        <taxon>Arthropoda</taxon>
        <taxon>Crustacea</taxon>
        <taxon>Multicrustacea</taxon>
        <taxon>Malacostraca</taxon>
        <taxon>Eumalacostraca</taxon>
        <taxon>Eucarida</taxon>
        <taxon>Euphausiacea</taxon>
        <taxon>Euphausiidae</taxon>
        <taxon>Meganyctiphanes</taxon>
    </lineage>
</organism>
<dbReference type="AlphaFoldDB" id="A0AAV2QUC9"/>
<gene>
    <name evidence="5" type="ORF">MNOR_LOCUS16448</name>
</gene>
<dbReference type="PROSITE" id="PS50002">
    <property type="entry name" value="SH3"/>
    <property type="match status" value="1"/>
</dbReference>
<feature type="non-terminal residue" evidence="5">
    <location>
        <position position="1"/>
    </location>
</feature>
<name>A0AAV2QUC9_MEGNR</name>
<dbReference type="SUPFAM" id="SSF50044">
    <property type="entry name" value="SH3-domain"/>
    <property type="match status" value="1"/>
</dbReference>
<dbReference type="InterPro" id="IPR001452">
    <property type="entry name" value="SH3_domain"/>
</dbReference>
<protein>
    <recommendedName>
        <fullName evidence="4">SH3 domain-containing protein</fullName>
    </recommendedName>
</protein>
<sequence length="124" mass="14165">GDFVVVIEKNNADWWTVSSANGQQHGVVPATYLEEINQIEQEMDLLHIHQERTMQSYQQKPQQLKDDLDNSCSKVIAVPSSSGEISFITDEGTPRKSRARQRRHSRNQDSQAEEDIAATHKLYK</sequence>
<dbReference type="Gene3D" id="2.30.30.40">
    <property type="entry name" value="SH3 Domains"/>
    <property type="match status" value="1"/>
</dbReference>
<evidence type="ECO:0000256" key="1">
    <source>
        <dbReference type="ARBA" id="ARBA00022443"/>
    </source>
</evidence>
<evidence type="ECO:0000313" key="6">
    <source>
        <dbReference type="Proteomes" id="UP001497623"/>
    </source>
</evidence>
<dbReference type="EMBL" id="CAXKWB010010804">
    <property type="protein sequence ID" value="CAL4099278.1"/>
    <property type="molecule type" value="Genomic_DNA"/>
</dbReference>
<proteinExistence type="predicted"/>
<comment type="caution">
    <text evidence="5">The sequence shown here is derived from an EMBL/GenBank/DDBJ whole genome shotgun (WGS) entry which is preliminary data.</text>
</comment>
<feature type="domain" description="SH3" evidence="4">
    <location>
        <begin position="1"/>
        <end position="38"/>
    </location>
</feature>
<keyword evidence="1 2" id="KW-0728">SH3 domain</keyword>
<feature type="region of interest" description="Disordered" evidence="3">
    <location>
        <begin position="83"/>
        <end position="124"/>
    </location>
</feature>
<evidence type="ECO:0000256" key="3">
    <source>
        <dbReference type="SAM" id="MobiDB-lite"/>
    </source>
</evidence>
<reference evidence="5 6" key="1">
    <citation type="submission" date="2024-05" db="EMBL/GenBank/DDBJ databases">
        <authorList>
            <person name="Wallberg A."/>
        </authorList>
    </citation>
    <scope>NUCLEOTIDE SEQUENCE [LARGE SCALE GENOMIC DNA]</scope>
</reference>
<evidence type="ECO:0000259" key="4">
    <source>
        <dbReference type="PROSITE" id="PS50002"/>
    </source>
</evidence>
<dbReference type="InterPro" id="IPR036028">
    <property type="entry name" value="SH3-like_dom_sf"/>
</dbReference>
<dbReference type="Pfam" id="PF00018">
    <property type="entry name" value="SH3_1"/>
    <property type="match status" value="1"/>
</dbReference>
<accession>A0AAV2QUC9</accession>
<evidence type="ECO:0000313" key="5">
    <source>
        <dbReference type="EMBL" id="CAL4099278.1"/>
    </source>
</evidence>
<keyword evidence="6" id="KW-1185">Reference proteome</keyword>
<feature type="compositionally biased region" description="Basic residues" evidence="3">
    <location>
        <begin position="95"/>
        <end position="105"/>
    </location>
</feature>
<evidence type="ECO:0000256" key="2">
    <source>
        <dbReference type="PROSITE-ProRule" id="PRU00192"/>
    </source>
</evidence>